<reference evidence="2 3" key="1">
    <citation type="submission" date="2019-09" db="EMBL/GenBank/DDBJ databases">
        <title>Hybrid Assembly of the complete Genome of the Deep-Sea Bacterium Moritella marina from long Nanopore and Illumina reads.</title>
        <authorList>
            <person name="Magin S."/>
            <person name="Georgoulis A."/>
            <person name="Papadimitriou K."/>
            <person name="Iliakis G."/>
            <person name="Vorgias C.E."/>
        </authorList>
    </citation>
    <scope>NUCLEOTIDE SEQUENCE [LARGE SCALE GENOMIC DNA]</scope>
    <source>
        <strain evidence="2 3">MP-1</strain>
    </source>
</reference>
<evidence type="ECO:0000259" key="1">
    <source>
        <dbReference type="PROSITE" id="PS50035"/>
    </source>
</evidence>
<feature type="domain" description="PLD phosphodiesterase" evidence="1">
    <location>
        <begin position="435"/>
        <end position="462"/>
    </location>
</feature>
<dbReference type="InterPro" id="IPR001736">
    <property type="entry name" value="PLipase_D/transphosphatidylase"/>
</dbReference>
<dbReference type="RefSeq" id="WP_019439622.1">
    <property type="nucleotide sequence ID" value="NZ_ALOE01000002.1"/>
</dbReference>
<dbReference type="Proteomes" id="UP000327424">
    <property type="component" value="Chromosome"/>
</dbReference>
<dbReference type="GO" id="GO:0032049">
    <property type="term" value="P:cardiolipin biosynthetic process"/>
    <property type="evidence" value="ECO:0007669"/>
    <property type="project" value="UniProtKB-ARBA"/>
</dbReference>
<evidence type="ECO:0000313" key="2">
    <source>
        <dbReference type="EMBL" id="QFI38779.1"/>
    </source>
</evidence>
<dbReference type="PANTHER" id="PTHR21248">
    <property type="entry name" value="CARDIOLIPIN SYNTHASE"/>
    <property type="match status" value="1"/>
</dbReference>
<dbReference type="OrthoDB" id="9814092at2"/>
<proteinExistence type="predicted"/>
<accession>A0A5J6WKZ0</accession>
<dbReference type="InterPro" id="IPR025202">
    <property type="entry name" value="PLD-like_dom"/>
</dbReference>
<gene>
    <name evidence="2" type="ORF">FR932_13430</name>
</gene>
<keyword evidence="3" id="KW-1185">Reference proteome</keyword>
<dbReference type="Gene3D" id="3.30.870.10">
    <property type="entry name" value="Endonuclease Chain A"/>
    <property type="match status" value="2"/>
</dbReference>
<dbReference type="PROSITE" id="PS50035">
    <property type="entry name" value="PLD"/>
    <property type="match status" value="2"/>
</dbReference>
<dbReference type="AlphaFoldDB" id="A0A5J6WKZ0"/>
<dbReference type="CDD" id="cd09113">
    <property type="entry name" value="PLDc_ymdC_like_2"/>
    <property type="match status" value="1"/>
</dbReference>
<dbReference type="Pfam" id="PF13091">
    <property type="entry name" value="PLDc_2"/>
    <property type="match status" value="2"/>
</dbReference>
<organism evidence="2 3">
    <name type="scientific">Moritella marina ATCC 15381</name>
    <dbReference type="NCBI Taxonomy" id="1202962"/>
    <lineage>
        <taxon>Bacteria</taxon>
        <taxon>Pseudomonadati</taxon>
        <taxon>Pseudomonadota</taxon>
        <taxon>Gammaproteobacteria</taxon>
        <taxon>Alteromonadales</taxon>
        <taxon>Moritellaceae</taxon>
        <taxon>Moritella</taxon>
    </lineage>
</organism>
<feature type="domain" description="PLD phosphodiesterase" evidence="1">
    <location>
        <begin position="181"/>
        <end position="208"/>
    </location>
</feature>
<dbReference type="SUPFAM" id="SSF56024">
    <property type="entry name" value="Phospholipase D/nuclease"/>
    <property type="match status" value="2"/>
</dbReference>
<dbReference type="CDD" id="cd09111">
    <property type="entry name" value="PLDc_ymdC_like_1"/>
    <property type="match status" value="1"/>
</dbReference>
<dbReference type="KEGG" id="mmaa:FR932_13430"/>
<evidence type="ECO:0000313" key="3">
    <source>
        <dbReference type="Proteomes" id="UP000327424"/>
    </source>
</evidence>
<dbReference type="GO" id="GO:0030572">
    <property type="term" value="F:phosphatidyltransferase activity"/>
    <property type="evidence" value="ECO:0007669"/>
    <property type="project" value="UniProtKB-ARBA"/>
</dbReference>
<sequence length="540" mass="60296">MPVLQQITATLFLIVTLTGCASLPEEIQHPAEPLVTQPVSTLSTLVDTHKAELELELELELEQALPNQAQAAMSAVLLLDSGWDALAQRLALIETAEHSIDIQYYIWNSDRSGSYLASRLLAAADRGVKVRVMLDDINLNEREALLATLDSHPQIDIRIFNPIPARGYTKWFNFMGDFSRLNRRMHNKSFTVDGALSIVGGRNIGDEYFDLSDDINFRDRDVLVAGSVVNDIQTSFTQYWNSQWSYPVNLLTDGNAANDALQSNLPKNSVEPIEFTQLDEVATPHYKNYPALPADQQTAKRLLNNAMNNWSWVEARFVYDQPVPIDSSDTNKPKLTAQTLGELAVNAEQEVLLESAYLIFDDGQLDKLQTLTSKGVQVKALTNSQASNDLVANHSGYAARREDMLENGMQLFELKPDASLCAASTKDLTKCAPIAAYGLHAKSAVFDRKVAVIGSFNYNLRSTYLNTESILIIENEAVAISLANDIEQAMHIDNSWSLDLDDGDVRWHSATQSWDHDPETSQWQRFKSGFLQLLPIEKYL</sequence>
<protein>
    <submittedName>
        <fullName evidence="2">Phospholipase D family protein</fullName>
    </submittedName>
</protein>
<dbReference type="PANTHER" id="PTHR21248:SF12">
    <property type="entry name" value="CARDIOLIPIN SYNTHASE C"/>
    <property type="match status" value="1"/>
</dbReference>
<name>A0A5J6WKZ0_MORMI</name>
<dbReference type="EMBL" id="CP044399">
    <property type="protein sequence ID" value="QFI38779.1"/>
    <property type="molecule type" value="Genomic_DNA"/>
</dbReference>
<dbReference type="SMART" id="SM00155">
    <property type="entry name" value="PLDc"/>
    <property type="match status" value="2"/>
</dbReference>